<feature type="chain" id="PRO_5003264050" evidence="5">
    <location>
        <begin position="18"/>
        <end position="133"/>
    </location>
</feature>
<name>F1CEY0_SPOEX</name>
<dbReference type="SMART" id="SM00708">
    <property type="entry name" value="PhBP"/>
    <property type="match status" value="1"/>
</dbReference>
<dbReference type="GO" id="GO:0005549">
    <property type="term" value="F:odorant binding"/>
    <property type="evidence" value="ECO:0007669"/>
    <property type="project" value="InterPro"/>
</dbReference>
<evidence type="ECO:0000256" key="5">
    <source>
        <dbReference type="SAM" id="SignalP"/>
    </source>
</evidence>
<proteinExistence type="evidence at transcript level"/>
<protein>
    <submittedName>
        <fullName evidence="6">Odorant binding protein</fullName>
    </submittedName>
</protein>
<evidence type="ECO:0000256" key="1">
    <source>
        <dbReference type="ARBA" id="ARBA00004613"/>
    </source>
</evidence>
<dbReference type="SUPFAM" id="SSF47565">
    <property type="entry name" value="Insect pheromone/odorant-binding proteins"/>
    <property type="match status" value="1"/>
</dbReference>
<gene>
    <name evidence="6" type="primary">OBP2</name>
</gene>
<dbReference type="InterPro" id="IPR006170">
    <property type="entry name" value="PBP/GOBP"/>
</dbReference>
<dbReference type="FunFam" id="1.10.238.20:FF:000001">
    <property type="entry name" value="General odorant-binding protein lush"/>
    <property type="match status" value="1"/>
</dbReference>
<keyword evidence="4 5" id="KW-0732">Signal</keyword>
<organism evidence="6">
    <name type="scientific">Spodoptera exigua</name>
    <name type="common">Beet armyworm</name>
    <name type="synonym">Noctua fulgens</name>
    <dbReference type="NCBI Taxonomy" id="7107"/>
    <lineage>
        <taxon>Eukaryota</taxon>
        <taxon>Metazoa</taxon>
        <taxon>Ecdysozoa</taxon>
        <taxon>Arthropoda</taxon>
        <taxon>Hexapoda</taxon>
        <taxon>Insecta</taxon>
        <taxon>Pterygota</taxon>
        <taxon>Neoptera</taxon>
        <taxon>Endopterygota</taxon>
        <taxon>Lepidoptera</taxon>
        <taxon>Glossata</taxon>
        <taxon>Ditrysia</taxon>
        <taxon>Noctuoidea</taxon>
        <taxon>Noctuidae</taxon>
        <taxon>Amphipyrinae</taxon>
        <taxon>Spodoptera</taxon>
    </lineage>
</organism>
<dbReference type="CDD" id="cd23992">
    <property type="entry name" value="PBP_GOBP"/>
    <property type="match status" value="1"/>
</dbReference>
<dbReference type="AlphaFoldDB" id="F1CEY0"/>
<dbReference type="EMBL" id="HQ234489">
    <property type="protein sequence ID" value="ADY17884.1"/>
    <property type="molecule type" value="mRNA"/>
</dbReference>
<reference evidence="6" key="1">
    <citation type="submission" date="2010-09" db="EMBL/GenBank/DDBJ databases">
        <title>Odorant binding proteins in Spodoptera exigua.</title>
        <authorList>
            <person name="Zhang T."/>
            <person name="Niu X.-H."/>
            <person name="Dong S.-L."/>
        </authorList>
    </citation>
    <scope>NUCLEOTIDE SEQUENCE</scope>
    <source>
        <tissue evidence="6">Antenna</tissue>
    </source>
</reference>
<evidence type="ECO:0000313" key="6">
    <source>
        <dbReference type="EMBL" id="ADY17884.1"/>
    </source>
</evidence>
<sequence>MKSFVVFCIVLVVGVCANEKGNKLDRPFASECIKETGVKNELLEEAKKGIISEDPAFKAFTYCFFKKIGIVGEDGLLNRDVAIAKLPSGVDKSEAEKLLDSCKSKTGKDAVDTVFEIFKCYQQGTKSHIMFAS</sequence>
<dbReference type="Gene3D" id="1.10.238.20">
    <property type="entry name" value="Pheromone/general odorant binding protein domain"/>
    <property type="match status" value="1"/>
</dbReference>
<accession>F1CEY0</accession>
<evidence type="ECO:0000256" key="2">
    <source>
        <dbReference type="ARBA" id="ARBA00008098"/>
    </source>
</evidence>
<dbReference type="GO" id="GO:0005615">
    <property type="term" value="C:extracellular space"/>
    <property type="evidence" value="ECO:0007669"/>
    <property type="project" value="TreeGrafter"/>
</dbReference>
<dbReference type="Pfam" id="PF01395">
    <property type="entry name" value="PBP_GOBP"/>
    <property type="match status" value="1"/>
</dbReference>
<dbReference type="PANTHER" id="PTHR11857">
    <property type="entry name" value="ODORANT BINDING PROTEIN-RELATED"/>
    <property type="match status" value="1"/>
</dbReference>
<comment type="subcellular location">
    <subcellularLocation>
        <location evidence="1">Secreted</location>
    </subcellularLocation>
</comment>
<keyword evidence="3" id="KW-0964">Secreted</keyword>
<feature type="signal peptide" evidence="5">
    <location>
        <begin position="1"/>
        <end position="17"/>
    </location>
</feature>
<comment type="similarity">
    <text evidence="2">Belongs to the PBP/GOBP family.</text>
</comment>
<dbReference type="GO" id="GO:0007608">
    <property type="term" value="P:sensory perception of smell"/>
    <property type="evidence" value="ECO:0007669"/>
    <property type="project" value="TreeGrafter"/>
</dbReference>
<dbReference type="InterPro" id="IPR036728">
    <property type="entry name" value="PBP_GOBP_sf"/>
</dbReference>
<evidence type="ECO:0000256" key="4">
    <source>
        <dbReference type="ARBA" id="ARBA00022729"/>
    </source>
</evidence>
<evidence type="ECO:0000256" key="3">
    <source>
        <dbReference type="ARBA" id="ARBA00022525"/>
    </source>
</evidence>